<keyword evidence="3" id="KW-1185">Reference proteome</keyword>
<protein>
    <recommendedName>
        <fullName evidence="1">AsmA domain-containing protein</fullName>
    </recommendedName>
</protein>
<dbReference type="GO" id="GO:0090313">
    <property type="term" value="P:regulation of protein targeting to membrane"/>
    <property type="evidence" value="ECO:0007669"/>
    <property type="project" value="TreeGrafter"/>
</dbReference>
<name>A0A2I6S3C4_9RHOO</name>
<feature type="domain" description="AsmA" evidence="1">
    <location>
        <begin position="186"/>
        <end position="319"/>
    </location>
</feature>
<dbReference type="AlphaFoldDB" id="A0A2I6S3C4"/>
<dbReference type="PANTHER" id="PTHR30441:SF4">
    <property type="entry name" value="PROTEIN ASMA"/>
    <property type="match status" value="1"/>
</dbReference>
<dbReference type="GO" id="GO:0005886">
    <property type="term" value="C:plasma membrane"/>
    <property type="evidence" value="ECO:0007669"/>
    <property type="project" value="TreeGrafter"/>
</dbReference>
<evidence type="ECO:0000259" key="1">
    <source>
        <dbReference type="Pfam" id="PF05170"/>
    </source>
</evidence>
<accession>A0A2I6S3C4</accession>
<proteinExistence type="predicted"/>
<gene>
    <name evidence="2" type="ORF">C0099_01605</name>
</gene>
<evidence type="ECO:0000313" key="3">
    <source>
        <dbReference type="Proteomes" id="UP000242205"/>
    </source>
</evidence>
<dbReference type="KEGG" id="atw:C0099_01605"/>
<organism evidence="2 3">
    <name type="scientific">Pseudazoarcus pumilus</name>
    <dbReference type="NCBI Taxonomy" id="2067960"/>
    <lineage>
        <taxon>Bacteria</taxon>
        <taxon>Pseudomonadati</taxon>
        <taxon>Pseudomonadota</taxon>
        <taxon>Betaproteobacteria</taxon>
        <taxon>Rhodocyclales</taxon>
        <taxon>Zoogloeaceae</taxon>
        <taxon>Pseudazoarcus</taxon>
    </lineage>
</organism>
<sequence>MKNARRWKKIAILAAISIIVLGAAAAALVAANADAIRAWVEREASTRTGLELQLAGPVGLRMSPRPTLRLADVSIRRDDGSMIAARAIVIEPVLGALLSGRAQVRAVTLDGPEVTIEGGGGAPAELVIPEAALDALERLGLERLAISDATLTYRDAASGRRILARGCALTLDDLQTTGLALPLFTVDATCESIDRDGIELGALQAEGRSADGVLRLDPITLDLFGSQLRGQVQADLNGKQPLIQAQFALDGFALAQVFDRLDAEVSADGNVDIQGDLTMRGTHTAALARSASGQVSLRGRDLVLHGVDLDETIARFESSQSFQLVDLGAVFIAGPFGMLATQGYRFGSLAMSPEGESEVRALVSDWTIDNGVATARDVALATDRHRIAARGRVDIAGRRFDELTVALLDAEGCASAEQTLDGPFESASDAGGGLVGLITGPTRDLFARGAALFSGGTCEPFYQGSVAAPR</sequence>
<dbReference type="InterPro" id="IPR052894">
    <property type="entry name" value="AsmA-related"/>
</dbReference>
<dbReference type="Pfam" id="PF05170">
    <property type="entry name" value="AsmA"/>
    <property type="match status" value="1"/>
</dbReference>
<dbReference type="InterPro" id="IPR007844">
    <property type="entry name" value="AsmA"/>
</dbReference>
<dbReference type="Proteomes" id="UP000242205">
    <property type="component" value="Chromosome"/>
</dbReference>
<evidence type="ECO:0000313" key="2">
    <source>
        <dbReference type="EMBL" id="AUN93745.1"/>
    </source>
</evidence>
<dbReference type="RefSeq" id="WP_102245819.1">
    <property type="nucleotide sequence ID" value="NZ_CP025682.1"/>
</dbReference>
<dbReference type="OrthoDB" id="9766390at2"/>
<dbReference type="EMBL" id="CP025682">
    <property type="protein sequence ID" value="AUN93745.1"/>
    <property type="molecule type" value="Genomic_DNA"/>
</dbReference>
<dbReference type="PANTHER" id="PTHR30441">
    <property type="entry name" value="DUF748 DOMAIN-CONTAINING PROTEIN"/>
    <property type="match status" value="1"/>
</dbReference>
<reference evidence="2 3" key="1">
    <citation type="submission" date="2018-01" db="EMBL/GenBank/DDBJ databases">
        <authorList>
            <person name="Fu G.-Y."/>
        </authorList>
    </citation>
    <scope>NUCLEOTIDE SEQUENCE [LARGE SCALE GENOMIC DNA]</scope>
    <source>
        <strain evidence="2 3">SY39</strain>
    </source>
</reference>